<evidence type="ECO:0000313" key="2">
    <source>
        <dbReference type="Proteomes" id="UP000800036"/>
    </source>
</evidence>
<protein>
    <submittedName>
        <fullName evidence="1">Uncharacterized protein</fullName>
    </submittedName>
</protein>
<reference evidence="1" key="1">
    <citation type="journal article" date="2020" name="Stud. Mycol.">
        <title>101 Dothideomycetes genomes: a test case for predicting lifestyles and emergence of pathogens.</title>
        <authorList>
            <person name="Haridas S."/>
            <person name="Albert R."/>
            <person name="Binder M."/>
            <person name="Bloem J."/>
            <person name="Labutti K."/>
            <person name="Salamov A."/>
            <person name="Andreopoulos B."/>
            <person name="Baker S."/>
            <person name="Barry K."/>
            <person name="Bills G."/>
            <person name="Bluhm B."/>
            <person name="Cannon C."/>
            <person name="Castanera R."/>
            <person name="Culley D."/>
            <person name="Daum C."/>
            <person name="Ezra D."/>
            <person name="Gonzalez J."/>
            <person name="Henrissat B."/>
            <person name="Kuo A."/>
            <person name="Liang C."/>
            <person name="Lipzen A."/>
            <person name="Lutzoni F."/>
            <person name="Magnuson J."/>
            <person name="Mondo S."/>
            <person name="Nolan M."/>
            <person name="Ohm R."/>
            <person name="Pangilinan J."/>
            <person name="Park H.-J."/>
            <person name="Ramirez L."/>
            <person name="Alfaro M."/>
            <person name="Sun H."/>
            <person name="Tritt A."/>
            <person name="Yoshinaga Y."/>
            <person name="Zwiers L.-H."/>
            <person name="Turgeon B."/>
            <person name="Goodwin S."/>
            <person name="Spatafora J."/>
            <person name="Crous P."/>
            <person name="Grigoriev I."/>
        </authorList>
    </citation>
    <scope>NUCLEOTIDE SEQUENCE</scope>
    <source>
        <strain evidence="1">CBS 107.79</strain>
    </source>
</reference>
<name>A0A6A5V3A2_9PLEO</name>
<keyword evidence="2" id="KW-1185">Reference proteome</keyword>
<organism evidence="1 2">
    <name type="scientific">Bimuria novae-zelandiae CBS 107.79</name>
    <dbReference type="NCBI Taxonomy" id="1447943"/>
    <lineage>
        <taxon>Eukaryota</taxon>
        <taxon>Fungi</taxon>
        <taxon>Dikarya</taxon>
        <taxon>Ascomycota</taxon>
        <taxon>Pezizomycotina</taxon>
        <taxon>Dothideomycetes</taxon>
        <taxon>Pleosporomycetidae</taxon>
        <taxon>Pleosporales</taxon>
        <taxon>Massarineae</taxon>
        <taxon>Didymosphaeriaceae</taxon>
        <taxon>Bimuria</taxon>
    </lineage>
</organism>
<gene>
    <name evidence="1" type="ORF">BU23DRAFT_599883</name>
</gene>
<proteinExistence type="predicted"/>
<dbReference type="Proteomes" id="UP000800036">
    <property type="component" value="Unassembled WGS sequence"/>
</dbReference>
<evidence type="ECO:0000313" key="1">
    <source>
        <dbReference type="EMBL" id="KAF1971933.1"/>
    </source>
</evidence>
<sequence length="221" mass="24528">MTNHQPGSAAAAAHPLPNHFLCLCSSQAEKVFLKRAWKSIQQQPQLGARATVQHTPPNAFQFDAHTTEPDLNTIDIATFGGCAASDNGPDGTYATYSLNFARVYLLQHFFDHWDYPPLVRAVGISTENGIVPIADDEYALYRSACMDAGQWNEAGCCDHNAKIAWNALCEYVQCILGGGKCEHHPLCGPGSLNLREHLQFKREAKHKGWGFMFRFHGTWSH</sequence>
<accession>A0A6A5V3A2</accession>
<dbReference type="AlphaFoldDB" id="A0A6A5V3A2"/>
<dbReference type="EMBL" id="ML976690">
    <property type="protein sequence ID" value="KAF1971933.1"/>
    <property type="molecule type" value="Genomic_DNA"/>
</dbReference>